<dbReference type="PANTHER" id="PTHR40472">
    <property type="entry name" value="RICIN B-TYPE LECTIN DOMAIN-CONTAINING PROTEIN"/>
    <property type="match status" value="1"/>
</dbReference>
<comment type="caution">
    <text evidence="2">The sequence shown here is derived from an EMBL/GenBank/DDBJ whole genome shotgun (WGS) entry which is preliminary data.</text>
</comment>
<gene>
    <name evidence="2" type="ORF">DR999_PMT21932</name>
</gene>
<dbReference type="OrthoDB" id="8718124at2759"/>
<reference evidence="2 3" key="1">
    <citation type="submission" date="2019-04" db="EMBL/GenBank/DDBJ databases">
        <title>Draft genome of the big-headed turtle Platysternon megacephalum.</title>
        <authorList>
            <person name="Gong S."/>
        </authorList>
    </citation>
    <scope>NUCLEOTIDE SEQUENCE [LARGE SCALE GENOMIC DNA]</scope>
    <source>
        <strain evidence="2">DO16091913</strain>
        <tissue evidence="2">Muscle</tissue>
    </source>
</reference>
<feature type="region of interest" description="Disordered" evidence="1">
    <location>
        <begin position="292"/>
        <end position="313"/>
    </location>
</feature>
<proteinExistence type="predicted"/>
<keyword evidence="2" id="KW-0675">Receptor</keyword>
<sequence length="432" mass="46164">MCPPTLGPLLPSAAPRGPCCVPQPRWREGSGAPGAECDPPSPAGPGMALFGQLLEPHGYLQSLRSLVLGVVAQLQGTATPEELEFVRRELELLERELAGGPGLLDDAEVGRYEDCVAAVYGQLGAAVRAGAAHAPREKELFLQSCAQYELERQLLGLCRRAQGVSVLTGRPALLEQAVQAHRPRRWQMAQCCQKLNLVVGAGLLCLLCQAGLTGRDGALLLGRWAGRMGALHQRMKEAVGQCAAYFQGQAQEDLAGVLAQAPLPGPAEVAARVLKKLEQNYDWLRWAVMAWGGEPQPGPDGEPQPGPDGDQVLAQGNYITGQAACGLKVVACYSESPSSLDKGRTHQLIGDLEWKLPNPPPDVYASLEAEPARARGYLAQRMLQKLGEGLGPSVTVHVVPGKLEMRSNFPPAACLLHEYRHRLASGTVCIFG</sequence>
<name>A0A4D9DFW4_9SAUR</name>
<dbReference type="InterPro" id="IPR039051">
    <property type="entry name" value="SE-CTX-like"/>
</dbReference>
<evidence type="ECO:0000313" key="3">
    <source>
        <dbReference type="Proteomes" id="UP000297703"/>
    </source>
</evidence>
<dbReference type="EMBL" id="QXTE01000715">
    <property type="protein sequence ID" value="TFJ96286.1"/>
    <property type="molecule type" value="Genomic_DNA"/>
</dbReference>
<feature type="compositionally biased region" description="Pro residues" evidence="1">
    <location>
        <begin position="296"/>
        <end position="306"/>
    </location>
</feature>
<dbReference type="PANTHER" id="PTHR40472:SF6">
    <property type="entry name" value="RICIN B-TYPE LECTIN DOMAIN-CONTAINING PROTEIN"/>
    <property type="match status" value="1"/>
</dbReference>
<reference evidence="2 3" key="2">
    <citation type="submission" date="2019-04" db="EMBL/GenBank/DDBJ databases">
        <title>The genome sequence of big-headed turtle.</title>
        <authorList>
            <person name="Gong S."/>
        </authorList>
    </citation>
    <scope>NUCLEOTIDE SEQUENCE [LARGE SCALE GENOMIC DNA]</scope>
    <source>
        <strain evidence="2">DO16091913</strain>
        <tissue evidence="2">Muscle</tissue>
    </source>
</reference>
<keyword evidence="3" id="KW-1185">Reference proteome</keyword>
<dbReference type="Proteomes" id="UP000297703">
    <property type="component" value="Unassembled WGS sequence"/>
</dbReference>
<protein>
    <submittedName>
        <fullName evidence="2">C-C chemokine receptor type 10</fullName>
    </submittedName>
</protein>
<accession>A0A4D9DFW4</accession>
<organism evidence="2 3">
    <name type="scientific">Platysternon megacephalum</name>
    <name type="common">big-headed turtle</name>
    <dbReference type="NCBI Taxonomy" id="55544"/>
    <lineage>
        <taxon>Eukaryota</taxon>
        <taxon>Metazoa</taxon>
        <taxon>Chordata</taxon>
        <taxon>Craniata</taxon>
        <taxon>Vertebrata</taxon>
        <taxon>Euteleostomi</taxon>
        <taxon>Archelosauria</taxon>
        <taxon>Testudinata</taxon>
        <taxon>Testudines</taxon>
        <taxon>Cryptodira</taxon>
        <taxon>Durocryptodira</taxon>
        <taxon>Testudinoidea</taxon>
        <taxon>Platysternidae</taxon>
        <taxon>Platysternon</taxon>
    </lineage>
</organism>
<dbReference type="AlphaFoldDB" id="A0A4D9DFW4"/>
<evidence type="ECO:0000256" key="1">
    <source>
        <dbReference type="SAM" id="MobiDB-lite"/>
    </source>
</evidence>
<evidence type="ECO:0000313" key="2">
    <source>
        <dbReference type="EMBL" id="TFJ96286.1"/>
    </source>
</evidence>